<proteinExistence type="predicted"/>
<reference evidence="2" key="1">
    <citation type="submission" date="2023-01" db="EMBL/GenBank/DDBJ databases">
        <title>Oxazolidinone resistance genes in florfenicol resistant enterococci from beef cattle and veal calves at slaughter.</title>
        <authorList>
            <person name="Biggel M."/>
        </authorList>
    </citation>
    <scope>NUCLEOTIDE SEQUENCE</scope>
    <source>
        <strain evidence="2">K204-1</strain>
    </source>
</reference>
<dbReference type="EMBL" id="CP116507">
    <property type="protein sequence ID" value="WCG22695.1"/>
    <property type="molecule type" value="Genomic_DNA"/>
</dbReference>
<protein>
    <recommendedName>
        <fullName evidence="4">WxL domain-containing protein</fullName>
    </recommendedName>
</protein>
<dbReference type="InterPro" id="IPR013320">
    <property type="entry name" value="ConA-like_dom_sf"/>
</dbReference>
<organism evidence="2 3">
    <name type="scientific">Vagococcus lutrae</name>
    <dbReference type="NCBI Taxonomy" id="81947"/>
    <lineage>
        <taxon>Bacteria</taxon>
        <taxon>Bacillati</taxon>
        <taxon>Bacillota</taxon>
        <taxon>Bacilli</taxon>
        <taxon>Lactobacillales</taxon>
        <taxon>Enterococcaceae</taxon>
        <taxon>Vagococcus</taxon>
    </lineage>
</organism>
<dbReference type="CDD" id="cd01951">
    <property type="entry name" value="lectin_L-type"/>
    <property type="match status" value="1"/>
</dbReference>
<dbReference type="SUPFAM" id="SSF49899">
    <property type="entry name" value="Concanavalin A-like lectins/glucanases"/>
    <property type="match status" value="1"/>
</dbReference>
<evidence type="ECO:0000313" key="2">
    <source>
        <dbReference type="EMBL" id="WCG22695.1"/>
    </source>
</evidence>
<dbReference type="AlphaFoldDB" id="A0AAE9XIJ0"/>
<sequence length="862" mass="97312">MKEILASLVVTFGLPLMMPVLVGASPKIDEKQAIVETVENETTKTEVKEFDIYIKIDDELKKEALIKETEFVIRKKESETIQAEDFIEYLNLKDLDKWSFTNETSQQEWSLQSLSEMELTSDLHLMLSKKEISQDTLENSKQQEVSETSRDNDIKSTENTLETTQAISPTVPFTSRYLPPIPSNKSKFLLPLSSVFSQPVTGKNGTTVSDPPQVIDDKILQITANKRYQYGAIWSKKKINLTKDFRMRSYIYLGDKFMNAADGVTFTLHNDPSGDKAIGSHGSGLGAYSSGKDSYRKYIANALSFEFDTHYNGDQNDGMDLDVVESDKQYHRGHVGFAIPSNQNHLGKPRHECVKYPENDLSNTIWHQFDVTWSASTKELKIELPDLNLSDTFNGNPTGNEIVYKISNPLETFKSNSVYWGFTASTGQNFAENAIVMSSIPNSISHQATVRKSETEAFETSLNVAKGETLEIKDNIQLDDIDSRFSPKDYIEIDISGLDYQPNSLTIGGQKVPENDISQSNNKLRIELQGVYSSVLVNADKTELRMKAKVINEANDKANQVLKYRFIYFGEGVVSDSTDVTLTLPKRTYAYHQLAKIRQATDSNFTNTITTHEGNKVVLKNTITALDNSLFKKGSIYFSGNGINNSDMTIKLNDELYTGVITSVGNEYKIELTDEMARKANTQKQLVIEVACELEKSVKEDKLLYTFSYEHDQFPKTASNRVEIMIDRYGGVTLSVPESFDFGEQKITNRTKRYSSKIKGDLKVIDKRRPDSNNWCLQLREMQPLTNTNNVNDLANLLEWHLDKSSTRQMINQGFATIMTSTGNWDPQTDEFGVDLIVPVEKQLVGEYKGVLKWQLIDAPSS</sequence>
<dbReference type="Pfam" id="PF18483">
    <property type="entry name" value="Lectin_L-type_dom"/>
    <property type="match status" value="1"/>
</dbReference>
<dbReference type="Gene3D" id="2.60.120.200">
    <property type="match status" value="1"/>
</dbReference>
<dbReference type="InterPro" id="IPR056573">
    <property type="entry name" value="Lectin_L-type_dom"/>
</dbReference>
<accession>A0AAE9XIJ0</accession>
<evidence type="ECO:0008006" key="4">
    <source>
        <dbReference type="Google" id="ProtNLM"/>
    </source>
</evidence>
<name>A0AAE9XIJ0_9ENTE</name>
<dbReference type="RefSeq" id="WP_272163339.1">
    <property type="nucleotide sequence ID" value="NZ_CP116507.1"/>
</dbReference>
<evidence type="ECO:0000256" key="1">
    <source>
        <dbReference type="SAM" id="MobiDB-lite"/>
    </source>
</evidence>
<gene>
    <name evidence="2" type="ORF">PML95_00050</name>
</gene>
<evidence type="ECO:0000313" key="3">
    <source>
        <dbReference type="Proteomes" id="UP001179600"/>
    </source>
</evidence>
<feature type="compositionally biased region" description="Polar residues" evidence="1">
    <location>
        <begin position="134"/>
        <end position="146"/>
    </location>
</feature>
<dbReference type="Proteomes" id="UP001179600">
    <property type="component" value="Chromosome"/>
</dbReference>
<feature type="region of interest" description="Disordered" evidence="1">
    <location>
        <begin position="134"/>
        <end position="162"/>
    </location>
</feature>
<feature type="compositionally biased region" description="Basic and acidic residues" evidence="1">
    <location>
        <begin position="147"/>
        <end position="156"/>
    </location>
</feature>